<dbReference type="InterPro" id="IPR018859">
    <property type="entry name" value="BAR_dom-cont"/>
</dbReference>
<sequence>MSFNAFASSLSKKLQEISTSVSERTQELPNFAQSTQRMVQERLGQVTDISQLPREYTELEDKVDTIKLIYNHFLGVTAIYENGSYDYPKYINESVNEFSRSVASKLTELTHATSASEAQNILVAPGPIKEPKTLNYALSKVSLNSSECLNKMFPAEEQPLASALLQFSDVQAKIAQTRIQQDTLIQTKFNKKLRERLSFEIGKADKCRKDVHSMRLRYDVARTNLANNKKPEKEASLRVQMETLEDKFAQVTEDATVCLQEVISHANFSEDLKELARAQAEYFETSAGLMKEFLSNSFAQEPESKPQAEEEEEEEKPHVAISMNDEDDV</sequence>
<organism evidence="1 2">
    <name type="scientific">Saccharomyces kudriavzevii (strain ATCC MYA-4449 / AS 2.2408 / CBS 8840 / NBRC 1802 / NCYC 2889)</name>
    <name type="common">Yeast</name>
    <dbReference type="NCBI Taxonomy" id="226230"/>
    <lineage>
        <taxon>Eukaryota</taxon>
        <taxon>Fungi</taxon>
        <taxon>Dikarya</taxon>
        <taxon>Ascomycota</taxon>
        <taxon>Saccharomycotina</taxon>
        <taxon>Saccharomycetes</taxon>
        <taxon>Saccharomycetales</taxon>
        <taxon>Saccharomycetaceae</taxon>
        <taxon>Saccharomyces</taxon>
    </lineage>
</organism>
<dbReference type="EMBL" id="OX365904">
    <property type="protein sequence ID" value="CAI4064738.1"/>
    <property type="molecule type" value="Genomic_DNA"/>
</dbReference>
<dbReference type="CDD" id="cd07600">
    <property type="entry name" value="BAR_Gvp36"/>
    <property type="match status" value="1"/>
</dbReference>
<dbReference type="OrthoDB" id="5549748at2759"/>
<dbReference type="SUPFAM" id="SSF103657">
    <property type="entry name" value="BAR/IMD domain-like"/>
    <property type="match status" value="1"/>
</dbReference>
<name>A0AA35NU73_SACK1</name>
<dbReference type="Pfam" id="PF10455">
    <property type="entry name" value="BAR_2"/>
    <property type="match status" value="1"/>
</dbReference>
<dbReference type="InterPro" id="IPR027267">
    <property type="entry name" value="AH/BAR_dom_sf"/>
</dbReference>
<reference evidence="1" key="1">
    <citation type="submission" date="2022-10" db="EMBL/GenBank/DDBJ databases">
        <authorList>
            <person name="Byrne P K."/>
        </authorList>
    </citation>
    <scope>NUCLEOTIDE SEQUENCE</scope>
    <source>
        <strain evidence="1">IFO1802</strain>
    </source>
</reference>
<accession>A0AA35NU73</accession>
<dbReference type="Gene3D" id="1.20.1270.60">
    <property type="entry name" value="Arfaptin homology (AH) domain/BAR domain"/>
    <property type="match status" value="1"/>
</dbReference>
<protein>
    <submittedName>
        <fullName evidence="1">Uncharacterized protein</fullName>
    </submittedName>
</protein>
<keyword evidence="2" id="KW-1185">Reference proteome</keyword>
<evidence type="ECO:0000313" key="1">
    <source>
        <dbReference type="EMBL" id="CAI4064738.1"/>
    </source>
</evidence>
<gene>
    <name evidence="1" type="primary">SKDI09G1220</name>
    <name evidence="1" type="ORF">SKDI_09G1220</name>
</gene>
<dbReference type="Proteomes" id="UP001162087">
    <property type="component" value="Chromosome 9"/>
</dbReference>
<evidence type="ECO:0000313" key="2">
    <source>
        <dbReference type="Proteomes" id="UP001162087"/>
    </source>
</evidence>
<proteinExistence type="predicted"/>